<dbReference type="Gene3D" id="2.170.270.10">
    <property type="entry name" value="SET domain"/>
    <property type="match status" value="1"/>
</dbReference>
<keyword evidence="2" id="KW-0472">Membrane</keyword>
<dbReference type="Pfam" id="PF00856">
    <property type="entry name" value="SET"/>
    <property type="match status" value="1"/>
</dbReference>
<evidence type="ECO:0000313" key="4">
    <source>
        <dbReference type="EMBL" id="KAK7021189.1"/>
    </source>
</evidence>
<dbReference type="InterPro" id="IPR046341">
    <property type="entry name" value="SET_dom_sf"/>
</dbReference>
<organism evidence="4 5">
    <name type="scientific">Favolaschia claudopus</name>
    <dbReference type="NCBI Taxonomy" id="2862362"/>
    <lineage>
        <taxon>Eukaryota</taxon>
        <taxon>Fungi</taxon>
        <taxon>Dikarya</taxon>
        <taxon>Basidiomycota</taxon>
        <taxon>Agaricomycotina</taxon>
        <taxon>Agaricomycetes</taxon>
        <taxon>Agaricomycetidae</taxon>
        <taxon>Agaricales</taxon>
        <taxon>Marasmiineae</taxon>
        <taxon>Mycenaceae</taxon>
        <taxon>Favolaschia</taxon>
    </lineage>
</organism>
<dbReference type="CDD" id="cd20071">
    <property type="entry name" value="SET_SMYD"/>
    <property type="match status" value="1"/>
</dbReference>
<comment type="caution">
    <text evidence="4">The sequence shown here is derived from an EMBL/GenBank/DDBJ whole genome shotgun (WGS) entry which is preliminary data.</text>
</comment>
<proteinExistence type="predicted"/>
<dbReference type="SUPFAM" id="SSF82199">
    <property type="entry name" value="SET domain"/>
    <property type="match status" value="1"/>
</dbReference>
<feature type="compositionally biased region" description="Basic residues" evidence="1">
    <location>
        <begin position="1"/>
        <end position="11"/>
    </location>
</feature>
<dbReference type="PANTHER" id="PTHR47332">
    <property type="entry name" value="SET DOMAIN-CONTAINING PROTEIN 5"/>
    <property type="match status" value="1"/>
</dbReference>
<evidence type="ECO:0000256" key="1">
    <source>
        <dbReference type="SAM" id="MobiDB-lite"/>
    </source>
</evidence>
<dbReference type="InterPro" id="IPR053185">
    <property type="entry name" value="SET_domain_protein"/>
</dbReference>
<dbReference type="InterPro" id="IPR001214">
    <property type="entry name" value="SET_dom"/>
</dbReference>
<evidence type="ECO:0000256" key="2">
    <source>
        <dbReference type="SAM" id="Phobius"/>
    </source>
</evidence>
<feature type="transmembrane region" description="Helical" evidence="2">
    <location>
        <begin position="31"/>
        <end position="48"/>
    </location>
</feature>
<accession>A0AAW0B526</accession>
<gene>
    <name evidence="4" type="ORF">R3P38DRAFT_2781273</name>
</gene>
<keyword evidence="5" id="KW-1185">Reference proteome</keyword>
<protein>
    <submittedName>
        <fullName evidence="4">SET domain-containing protein 5</fullName>
    </submittedName>
</protein>
<dbReference type="PANTHER" id="PTHR47332:SF4">
    <property type="entry name" value="SET DOMAIN-CONTAINING PROTEIN 5"/>
    <property type="match status" value="1"/>
</dbReference>
<feature type="domain" description="SET" evidence="3">
    <location>
        <begin position="70"/>
        <end position="188"/>
    </location>
</feature>
<evidence type="ECO:0000313" key="5">
    <source>
        <dbReference type="Proteomes" id="UP001362999"/>
    </source>
</evidence>
<name>A0AAW0B526_9AGAR</name>
<dbReference type="PROSITE" id="PS50280">
    <property type="entry name" value="SET"/>
    <property type="match status" value="1"/>
</dbReference>
<dbReference type="Proteomes" id="UP001362999">
    <property type="component" value="Unassembled WGS sequence"/>
</dbReference>
<sequence length="390" mass="42682">MPSVRPPKRQRQLPSDAASKGTRSASFRHRFLWLAVPAVAGLAFYLVGGRGVHTFNTNDSGSAPEITYLPSVKRAPYIVADLPGKGKGLVAIRDIKQGELVIQESPLFTVPTSISRRLILETASESPGALIARLLRNTPAEGRDAFLNLSYVNFPAGVDPKTNPDQVALAIFQTNAVAAGEQAGIFPGMARLNHGCSSAFNVVYTWREREQQLFVYALRDVQRGQTQSELGKSEGKLLFHHVYINFLSQQYGFKCTCAVCSLDDAASQASDERLTTIARYYVHFASWGSGTISGVEAISTINKIWSLEEEEGYWSERGRLAADAAWIAASHSDASAARLWAQLAIRWYTYEVGADSDLVSEVRRIAADPEEHPAWSSREPLVVGGPLALR</sequence>
<feature type="region of interest" description="Disordered" evidence="1">
    <location>
        <begin position="1"/>
        <end position="21"/>
    </location>
</feature>
<dbReference type="AlphaFoldDB" id="A0AAW0B526"/>
<keyword evidence="2" id="KW-0812">Transmembrane</keyword>
<reference evidence="4 5" key="1">
    <citation type="journal article" date="2024" name="J Genomics">
        <title>Draft genome sequencing and assembly of Favolaschia claudopus CIRM-BRFM 2984 isolated from oak limbs.</title>
        <authorList>
            <person name="Navarro D."/>
            <person name="Drula E."/>
            <person name="Chaduli D."/>
            <person name="Cazenave R."/>
            <person name="Ahrendt S."/>
            <person name="Wang J."/>
            <person name="Lipzen A."/>
            <person name="Daum C."/>
            <person name="Barry K."/>
            <person name="Grigoriev I.V."/>
            <person name="Favel A."/>
            <person name="Rosso M.N."/>
            <person name="Martin F."/>
        </authorList>
    </citation>
    <scope>NUCLEOTIDE SEQUENCE [LARGE SCALE GENOMIC DNA]</scope>
    <source>
        <strain evidence="4 5">CIRM-BRFM 2984</strain>
    </source>
</reference>
<dbReference type="EMBL" id="JAWWNJ010000039">
    <property type="protein sequence ID" value="KAK7021189.1"/>
    <property type="molecule type" value="Genomic_DNA"/>
</dbReference>
<keyword evidence="2" id="KW-1133">Transmembrane helix</keyword>
<evidence type="ECO:0000259" key="3">
    <source>
        <dbReference type="PROSITE" id="PS50280"/>
    </source>
</evidence>